<protein>
    <recommendedName>
        <fullName evidence="3">Bacterial dipeptidyl-peptidase SH3 domain-containing protein</fullName>
    </recommendedName>
</protein>
<name>A0ABW9UYZ0_9SPHN</name>
<accession>A0ABW9UYZ0</accession>
<sequence>MTPQEQYPLPEGPIGLKGPVARPAPGTLPLRGDLAHVALAGRFLAAHYVVPQPRTVGPQGAALHLAPRDDSEILAELEAGAAIEALDYAGDWCWATCGPDGPSGYLPIGRLAQ</sequence>
<dbReference type="EMBL" id="WTYO01000004">
    <property type="protein sequence ID" value="MXO69171.1"/>
    <property type="molecule type" value="Genomic_DNA"/>
</dbReference>
<comment type="caution">
    <text evidence="1">The sequence shown here is derived from an EMBL/GenBank/DDBJ whole genome shotgun (WGS) entry which is preliminary data.</text>
</comment>
<reference evidence="1 2" key="1">
    <citation type="submission" date="2019-12" db="EMBL/GenBank/DDBJ databases">
        <title>Genomic-based taxomic classification of the family Erythrobacteraceae.</title>
        <authorList>
            <person name="Xu L."/>
        </authorList>
    </citation>
    <scope>NUCLEOTIDE SEQUENCE [LARGE SCALE GENOMIC DNA]</scope>
    <source>
        <strain evidence="1 2">H32</strain>
    </source>
</reference>
<evidence type="ECO:0000313" key="2">
    <source>
        <dbReference type="Proteomes" id="UP000444401"/>
    </source>
</evidence>
<dbReference type="Proteomes" id="UP000444401">
    <property type="component" value="Unassembled WGS sequence"/>
</dbReference>
<evidence type="ECO:0008006" key="3">
    <source>
        <dbReference type="Google" id="ProtNLM"/>
    </source>
</evidence>
<evidence type="ECO:0000313" key="1">
    <source>
        <dbReference type="EMBL" id="MXO69171.1"/>
    </source>
</evidence>
<organism evidence="1 2">
    <name type="scientific">Pelagerythrobacter marinus</name>
    <dbReference type="NCBI Taxonomy" id="538382"/>
    <lineage>
        <taxon>Bacteria</taxon>
        <taxon>Pseudomonadati</taxon>
        <taxon>Pseudomonadota</taxon>
        <taxon>Alphaproteobacteria</taxon>
        <taxon>Sphingomonadales</taxon>
        <taxon>Erythrobacteraceae</taxon>
        <taxon>Pelagerythrobacter</taxon>
    </lineage>
</organism>
<dbReference type="RefSeq" id="WP_160733795.1">
    <property type="nucleotide sequence ID" value="NZ_CP139719.1"/>
</dbReference>
<gene>
    <name evidence="1" type="ORF">GRI72_10070</name>
</gene>
<proteinExistence type="predicted"/>
<keyword evidence="2" id="KW-1185">Reference proteome</keyword>